<comment type="caution">
    <text evidence="3">The sequence shown here is derived from an EMBL/GenBank/DDBJ whole genome shotgun (WGS) entry which is preliminary data.</text>
</comment>
<dbReference type="EMBL" id="PELM01000455">
    <property type="protein sequence ID" value="RTG99769.1"/>
    <property type="molecule type" value="Genomic_DNA"/>
</dbReference>
<dbReference type="Proteomes" id="UP000287439">
    <property type="component" value="Unassembled WGS sequence"/>
</dbReference>
<evidence type="ECO:0000313" key="4">
    <source>
        <dbReference type="Proteomes" id="UP000286734"/>
    </source>
</evidence>
<evidence type="ECO:0000313" key="1">
    <source>
        <dbReference type="EMBL" id="RTG99769.1"/>
    </source>
</evidence>
<dbReference type="RefSeq" id="WP_019551712.1">
    <property type="nucleotide sequence ID" value="NZ_PELM01000455.1"/>
</dbReference>
<name>A0A430RLM8_THESC</name>
<dbReference type="Proteomes" id="UP000286734">
    <property type="component" value="Unassembled WGS sequence"/>
</dbReference>
<evidence type="ECO:0000313" key="2">
    <source>
        <dbReference type="EMBL" id="RTH04964.1"/>
    </source>
</evidence>
<evidence type="ECO:0008006" key="7">
    <source>
        <dbReference type="Google" id="ProtNLM"/>
    </source>
</evidence>
<dbReference type="EMBL" id="PELV01000204">
    <property type="protein sequence ID" value="RTH18046.1"/>
    <property type="molecule type" value="Genomic_DNA"/>
</dbReference>
<accession>A0A430RLM8</accession>
<proteinExistence type="predicted"/>
<evidence type="ECO:0000313" key="6">
    <source>
        <dbReference type="Proteomes" id="UP000288082"/>
    </source>
</evidence>
<dbReference type="AlphaFoldDB" id="A0A430RLM8"/>
<gene>
    <name evidence="3" type="ORF">CSW41_06780</name>
    <name evidence="2" type="ORF">CSW47_05985</name>
    <name evidence="1" type="ORF">CSW50_11900</name>
</gene>
<dbReference type="Proteomes" id="UP000288082">
    <property type="component" value="Unassembled WGS sequence"/>
</dbReference>
<dbReference type="EMBL" id="PELP01000140">
    <property type="protein sequence ID" value="RTH04964.1"/>
    <property type="molecule type" value="Genomic_DNA"/>
</dbReference>
<reference evidence="4 5" key="1">
    <citation type="journal article" date="2019" name="Extremophiles">
        <title>Biogeography of thermophiles and predominance of Thermus scotoductus in domestic water heaters.</title>
        <authorList>
            <person name="Wilpiszeski R.L."/>
            <person name="Zhang Z."/>
            <person name="House C.H."/>
        </authorList>
    </citation>
    <scope>NUCLEOTIDE SEQUENCE [LARGE SCALE GENOMIC DNA]</scope>
    <source>
        <strain evidence="3 5">28_S28</strain>
        <strain evidence="2 4">34_S34</strain>
        <strain evidence="1 6">38_S38</strain>
    </source>
</reference>
<evidence type="ECO:0000313" key="3">
    <source>
        <dbReference type="EMBL" id="RTH18046.1"/>
    </source>
</evidence>
<evidence type="ECO:0000313" key="5">
    <source>
        <dbReference type="Proteomes" id="UP000287439"/>
    </source>
</evidence>
<organism evidence="3 5">
    <name type="scientific">Thermus scotoductus</name>
    <dbReference type="NCBI Taxonomy" id="37636"/>
    <lineage>
        <taxon>Bacteria</taxon>
        <taxon>Thermotogati</taxon>
        <taxon>Deinococcota</taxon>
        <taxon>Deinococci</taxon>
        <taxon>Thermales</taxon>
        <taxon>Thermaceae</taxon>
        <taxon>Thermus</taxon>
    </lineage>
</organism>
<sequence>MVESFFARFKWEGRDQFLEAKSLEELRGVVEERLRYYHGHGRSPYLGGRLHSGLGYRTPKEVMDEVLGQSAKGITREAG</sequence>
<protein>
    <recommendedName>
        <fullName evidence="7">Integrase catalytic domain-containing protein</fullName>
    </recommendedName>
</protein>